<accession>A0A939KP04</accession>
<keyword evidence="1" id="KW-0812">Transmembrane</keyword>
<keyword evidence="1" id="KW-1133">Transmembrane helix</keyword>
<organism evidence="2 3">
    <name type="scientific">Acetobacter garciniae</name>
    <dbReference type="NCBI Taxonomy" id="2817435"/>
    <lineage>
        <taxon>Bacteria</taxon>
        <taxon>Pseudomonadati</taxon>
        <taxon>Pseudomonadota</taxon>
        <taxon>Alphaproteobacteria</taxon>
        <taxon>Acetobacterales</taxon>
        <taxon>Acetobacteraceae</taxon>
        <taxon>Acetobacter</taxon>
    </lineage>
</organism>
<sequence length="82" mass="9367">MWRYSADPVYIFVLDCRALLPMVVFFAHMREWTLIVAVAGTLIFGFLAWMGLTLPVAGRMLRVLIIGARRPALPAWKKRAYA</sequence>
<comment type="caution">
    <text evidence="2">The sequence shown here is derived from an EMBL/GenBank/DDBJ whole genome shotgun (WGS) entry which is preliminary data.</text>
</comment>
<feature type="transmembrane region" description="Helical" evidence="1">
    <location>
        <begin position="34"/>
        <end position="52"/>
    </location>
</feature>
<dbReference type="RefSeq" id="WP_207846926.1">
    <property type="nucleotide sequence ID" value="NZ_JAFVMH010000008.1"/>
</dbReference>
<protein>
    <submittedName>
        <fullName evidence="2">IcmT/TraK family protein</fullName>
    </submittedName>
</protein>
<name>A0A939KP04_9PROT</name>
<dbReference type="NCBIfam" id="NF038220">
    <property type="entry name" value="IcmT_TraK"/>
    <property type="match status" value="1"/>
</dbReference>
<evidence type="ECO:0000313" key="2">
    <source>
        <dbReference type="EMBL" id="MBO1326260.1"/>
    </source>
</evidence>
<dbReference type="InterPro" id="IPR047756">
    <property type="entry name" value="IcmT-like"/>
</dbReference>
<dbReference type="AlphaFoldDB" id="A0A939KP04"/>
<gene>
    <name evidence="2" type="primary">icmT</name>
    <name evidence="2" type="ORF">J2D77_13980</name>
</gene>
<proteinExistence type="predicted"/>
<feature type="transmembrane region" description="Helical" evidence="1">
    <location>
        <begin position="9"/>
        <end position="28"/>
    </location>
</feature>
<dbReference type="Proteomes" id="UP000664073">
    <property type="component" value="Unassembled WGS sequence"/>
</dbReference>
<evidence type="ECO:0000313" key="3">
    <source>
        <dbReference type="Proteomes" id="UP000664073"/>
    </source>
</evidence>
<keyword evidence="3" id="KW-1185">Reference proteome</keyword>
<dbReference type="EMBL" id="JAFVMH010000008">
    <property type="protein sequence ID" value="MBO1326260.1"/>
    <property type="molecule type" value="Genomic_DNA"/>
</dbReference>
<evidence type="ECO:0000256" key="1">
    <source>
        <dbReference type="SAM" id="Phobius"/>
    </source>
</evidence>
<keyword evidence="1" id="KW-0472">Membrane</keyword>
<reference evidence="2" key="1">
    <citation type="submission" date="2021-03" db="EMBL/GenBank/DDBJ databases">
        <title>The complete genome sequence of Acetobacter sp. TBRC 12339.</title>
        <authorList>
            <person name="Charoenyingcharoen P."/>
            <person name="Yukphan P."/>
        </authorList>
    </citation>
    <scope>NUCLEOTIDE SEQUENCE</scope>
    <source>
        <strain evidence="2">TBRC 12339</strain>
    </source>
</reference>